<comment type="similarity">
    <text evidence="1 4">Belongs to the glycerate kinase type-1 family.</text>
</comment>
<gene>
    <name evidence="5" type="primary">glxK</name>
    <name evidence="5" type="ORF">LJCM1130_18150</name>
</gene>
<dbReference type="Gene3D" id="3.40.50.10350">
    <property type="entry name" value="Glycerate kinase, domain 1"/>
    <property type="match status" value="1"/>
</dbReference>
<keyword evidence="6" id="KW-1185">Reference proteome</keyword>
<dbReference type="PANTHER" id="PTHR21599">
    <property type="entry name" value="GLYCERATE KINASE"/>
    <property type="match status" value="1"/>
</dbReference>
<dbReference type="PIRSF" id="PIRSF006078">
    <property type="entry name" value="GlxK"/>
    <property type="match status" value="1"/>
</dbReference>
<evidence type="ECO:0000256" key="1">
    <source>
        <dbReference type="ARBA" id="ARBA00006284"/>
    </source>
</evidence>
<name>A0ABQ0N5K9_9LACO</name>
<dbReference type="InterPro" id="IPR018197">
    <property type="entry name" value="Glycerate_kinase_RE-like"/>
</dbReference>
<dbReference type="Pfam" id="PF02595">
    <property type="entry name" value="Gly_kinase"/>
    <property type="match status" value="1"/>
</dbReference>
<dbReference type="InterPro" id="IPR004381">
    <property type="entry name" value="Glycerate_kinase"/>
</dbReference>
<reference evidence="5 6" key="1">
    <citation type="journal article" date="2018" name="Int. J. Syst. Evol. Microbiol.">
        <title>Lactobacillus paragasseri sp. nov., a sister taxon of Lactobacillus gasseri, based on whole-genome sequence analyses.</title>
        <authorList>
            <person name="Tanizawa Y."/>
            <person name="Tada I."/>
            <person name="Kobayashi H."/>
            <person name="Endo A."/>
            <person name="Maeno S."/>
            <person name="Toyoda A."/>
            <person name="Arita M."/>
            <person name="Nakamura Y."/>
            <person name="Sakamoto M."/>
            <person name="Ohkuma M."/>
            <person name="Tohno M."/>
        </authorList>
    </citation>
    <scope>NUCLEOTIDE SEQUENCE [LARGE SCALE GENOMIC DNA]</scope>
    <source>
        <strain evidence="5 6">JCM 1130</strain>
    </source>
</reference>
<evidence type="ECO:0000256" key="3">
    <source>
        <dbReference type="ARBA" id="ARBA00022777"/>
    </source>
</evidence>
<keyword evidence="2 4" id="KW-0808">Transferase</keyword>
<evidence type="ECO:0000256" key="2">
    <source>
        <dbReference type="ARBA" id="ARBA00022679"/>
    </source>
</evidence>
<organism evidence="5 6">
    <name type="scientific">Lactobacillus paragasseri</name>
    <dbReference type="NCBI Taxonomy" id="2107999"/>
    <lineage>
        <taxon>Bacteria</taxon>
        <taxon>Bacillati</taxon>
        <taxon>Bacillota</taxon>
        <taxon>Bacilli</taxon>
        <taxon>Lactobacillales</taxon>
        <taxon>Lactobacillaceae</taxon>
        <taxon>Lactobacillus</taxon>
    </lineage>
</organism>
<keyword evidence="3 4" id="KW-0418">Kinase</keyword>
<dbReference type="PANTHER" id="PTHR21599:SF0">
    <property type="entry name" value="GLYCERATE KINASE"/>
    <property type="match status" value="1"/>
</dbReference>
<dbReference type="EMBL" id="BEXG01000006">
    <property type="protein sequence ID" value="GBA83763.1"/>
    <property type="molecule type" value="Genomic_DNA"/>
</dbReference>
<protein>
    <submittedName>
        <fullName evidence="5">Glycerate kinase</fullName>
    </submittedName>
</protein>
<comment type="caution">
    <text evidence="5">The sequence shown here is derived from an EMBL/GenBank/DDBJ whole genome shotgun (WGS) entry which is preliminary data.</text>
</comment>
<dbReference type="SUPFAM" id="SSF110738">
    <property type="entry name" value="Glycerate kinase I"/>
    <property type="match status" value="1"/>
</dbReference>
<evidence type="ECO:0000313" key="6">
    <source>
        <dbReference type="Proteomes" id="UP000250714"/>
    </source>
</evidence>
<dbReference type="RefSeq" id="WP_113532480.1">
    <property type="nucleotide sequence ID" value="NZ_BEXG01000006.1"/>
</dbReference>
<evidence type="ECO:0000256" key="4">
    <source>
        <dbReference type="PIRNR" id="PIRNR006078"/>
    </source>
</evidence>
<dbReference type="Gene3D" id="3.90.1510.10">
    <property type="entry name" value="Glycerate kinase, domain 2"/>
    <property type="match status" value="1"/>
</dbReference>
<sequence length="380" mass="40053">MKIIIAPDSFKGSLTAKEVANSIYTGLKRALPSAEYIEIPMADGGEGTMQALVDATNGKIFTKSVTGPLNTSVTAHYGILGDKETAVIEMAEAAGLQYVNDQTKNPLITTTYGVGELIKTVLDTGIRKIIVGLGGSCTNDGGAGMAQALGVKLLNLQGQEFPLGGGNLNHLVRIDNSKIDPRLKNTEIILASDVTNPLTGKNGASSVFGPQKGATPEMVEELDQNLHHFAAVVRRDVKENYENTPGAGAAGGLGFGLLTFTNATIQSGVEAVLEMTHFKEKTKNADFIFTGEGATDFQTKFGKTPYGVAKAAKEVAPTSTVICLTGNIGKKVDELYGPIDAIFATESGAKDLKQAIKDSQHDLAQISENIGRLIKKIVVN</sequence>
<dbReference type="Proteomes" id="UP000250714">
    <property type="component" value="Unassembled WGS sequence"/>
</dbReference>
<dbReference type="InterPro" id="IPR018193">
    <property type="entry name" value="Glyc_kinase_flavodox-like_fold"/>
</dbReference>
<dbReference type="NCBIfam" id="TIGR00045">
    <property type="entry name" value="glycerate kinase"/>
    <property type="match status" value="1"/>
</dbReference>
<proteinExistence type="inferred from homology"/>
<dbReference type="GO" id="GO:0016301">
    <property type="term" value="F:kinase activity"/>
    <property type="evidence" value="ECO:0007669"/>
    <property type="project" value="UniProtKB-KW"/>
</dbReference>
<accession>A0ABQ0N5K9</accession>
<evidence type="ECO:0000313" key="5">
    <source>
        <dbReference type="EMBL" id="GBA83763.1"/>
    </source>
</evidence>
<dbReference type="InterPro" id="IPR036129">
    <property type="entry name" value="Glycerate_kinase_sf"/>
</dbReference>